<evidence type="ECO:0000313" key="1">
    <source>
        <dbReference type="EMBL" id="SCF30092.1"/>
    </source>
</evidence>
<reference evidence="2" key="1">
    <citation type="submission" date="2016-06" db="EMBL/GenBank/DDBJ databases">
        <authorList>
            <person name="Varghese N."/>
            <person name="Submissions Spin"/>
        </authorList>
    </citation>
    <scope>NUCLEOTIDE SEQUENCE [LARGE SCALE GENOMIC DNA]</scope>
    <source>
        <strain evidence="2">DSM 45160</strain>
    </source>
</reference>
<dbReference type="RefSeq" id="WP_157742644.1">
    <property type="nucleotide sequence ID" value="NZ_LT607409.1"/>
</dbReference>
<evidence type="ECO:0008006" key="3">
    <source>
        <dbReference type="Google" id="ProtNLM"/>
    </source>
</evidence>
<organism evidence="1 2">
    <name type="scientific">Micromonospora chokoriensis</name>
    <dbReference type="NCBI Taxonomy" id="356851"/>
    <lineage>
        <taxon>Bacteria</taxon>
        <taxon>Bacillati</taxon>
        <taxon>Actinomycetota</taxon>
        <taxon>Actinomycetes</taxon>
        <taxon>Micromonosporales</taxon>
        <taxon>Micromonosporaceae</taxon>
        <taxon>Micromonospora</taxon>
    </lineage>
</organism>
<accession>A0A1C4ZAQ9</accession>
<gene>
    <name evidence="1" type="ORF">GA0070612_6101</name>
</gene>
<keyword evidence="2" id="KW-1185">Reference proteome</keyword>
<sequence>MSGIAGWKTNVRAELDRLGQVFEARFGYPLEDGANFVSDADQVAQAGGSKPLLPPALALFYDEVGEVSLPDIHNGYFIHPASRFPSSVDWGLPVRVEADSIGSVATFGSDGGGGFFSLVSADCSAYYLPPGQVVDGIYSGGLGEPRKIAHDLSEFLDRLLVVIRDFVARGRTPGL</sequence>
<dbReference type="AlphaFoldDB" id="A0A1C4ZAQ9"/>
<name>A0A1C4ZAQ9_9ACTN</name>
<dbReference type="EMBL" id="LT607409">
    <property type="protein sequence ID" value="SCF30092.1"/>
    <property type="molecule type" value="Genomic_DNA"/>
</dbReference>
<protein>
    <recommendedName>
        <fullName evidence="3">SMI1 / KNR4 family (SUKH-1)</fullName>
    </recommendedName>
</protein>
<evidence type="ECO:0000313" key="2">
    <source>
        <dbReference type="Proteomes" id="UP000198224"/>
    </source>
</evidence>
<proteinExistence type="predicted"/>
<dbReference type="Proteomes" id="UP000198224">
    <property type="component" value="Chromosome I"/>
</dbReference>